<accession>A0A3M3E960</accession>
<evidence type="ECO:0000256" key="5">
    <source>
        <dbReference type="ARBA" id="ARBA00022777"/>
    </source>
</evidence>
<dbReference type="InterPro" id="IPR036878">
    <property type="entry name" value="Glu_permease_IIB"/>
</dbReference>
<keyword evidence="2" id="KW-0762">Sugar transport</keyword>
<keyword evidence="4" id="KW-0598">Phosphotransferase system</keyword>
<dbReference type="KEGG" id="pcg:AXG94_20760"/>
<name>A0A3M3E960_9PSED</name>
<dbReference type="GO" id="GO:0008982">
    <property type="term" value="F:protein-N(PI)-phosphohistidine-sugar phosphotransferase activity"/>
    <property type="evidence" value="ECO:0007669"/>
    <property type="project" value="InterPro"/>
</dbReference>
<keyword evidence="9" id="KW-1185">Reference proteome</keyword>
<dbReference type="InterPro" id="IPR018113">
    <property type="entry name" value="PTrfase_EIIB_Cys"/>
</dbReference>
<evidence type="ECO:0000313" key="9">
    <source>
        <dbReference type="Proteomes" id="UP000270661"/>
    </source>
</evidence>
<dbReference type="GO" id="GO:0009401">
    <property type="term" value="P:phosphoenolpyruvate-dependent sugar phosphotransferase system"/>
    <property type="evidence" value="ECO:0007669"/>
    <property type="project" value="UniProtKB-KW"/>
</dbReference>
<evidence type="ECO:0000256" key="6">
    <source>
        <dbReference type="PROSITE-ProRule" id="PRU00421"/>
    </source>
</evidence>
<dbReference type="SUPFAM" id="SSF55604">
    <property type="entry name" value="Glucose permease domain IIB"/>
    <property type="match status" value="1"/>
</dbReference>
<dbReference type="PROSITE" id="PS51098">
    <property type="entry name" value="PTS_EIIB_TYPE_1"/>
    <property type="match status" value="1"/>
</dbReference>
<dbReference type="RefSeq" id="WP_024778929.1">
    <property type="nucleotide sequence ID" value="NZ_CP014262.1"/>
</dbReference>
<gene>
    <name evidence="8" type="ORF">ALQ77_02063</name>
</gene>
<keyword evidence="3" id="KW-0808">Transferase</keyword>
<evidence type="ECO:0000256" key="2">
    <source>
        <dbReference type="ARBA" id="ARBA00022597"/>
    </source>
</evidence>
<proteinExistence type="predicted"/>
<dbReference type="Gene3D" id="3.30.1360.60">
    <property type="entry name" value="Glucose permease domain IIB"/>
    <property type="match status" value="1"/>
</dbReference>
<evidence type="ECO:0000256" key="1">
    <source>
        <dbReference type="ARBA" id="ARBA00022448"/>
    </source>
</evidence>
<dbReference type="Proteomes" id="UP000270661">
    <property type="component" value="Unassembled WGS sequence"/>
</dbReference>
<feature type="domain" description="PTS EIIB type-1" evidence="7">
    <location>
        <begin position="29"/>
        <end position="95"/>
    </location>
</feature>
<keyword evidence="1" id="KW-0813">Transport</keyword>
<evidence type="ECO:0000313" key="8">
    <source>
        <dbReference type="EMBL" id="RMM45236.1"/>
    </source>
</evidence>
<dbReference type="STRING" id="47879.AXG94_20760"/>
<dbReference type="OrthoDB" id="7007020at2"/>
<dbReference type="GeneID" id="55646828"/>
<evidence type="ECO:0000256" key="3">
    <source>
        <dbReference type="ARBA" id="ARBA00022679"/>
    </source>
</evidence>
<sequence>MFDKLQRTFWKALTPDLVPDEPQPAASVDGVAPAIVAALGGADNLKRHQAVALTRLRVELRDVARIDRSGLKAAGVAGVLPLDNGVVHLITGLPS</sequence>
<dbReference type="GO" id="GO:0016301">
    <property type="term" value="F:kinase activity"/>
    <property type="evidence" value="ECO:0007669"/>
    <property type="project" value="UniProtKB-KW"/>
</dbReference>
<dbReference type="AlphaFoldDB" id="A0A3M3E960"/>
<reference evidence="8 9" key="1">
    <citation type="submission" date="2018-08" db="EMBL/GenBank/DDBJ databases">
        <title>Recombination of ecologically and evolutionarily significant loci maintains genetic cohesion in the Pseudomonas syringae species complex.</title>
        <authorList>
            <person name="Dillon M."/>
            <person name="Thakur S."/>
            <person name="Almeida R.N.D."/>
            <person name="Weir B.S."/>
            <person name="Guttman D.S."/>
        </authorList>
    </citation>
    <scope>NUCLEOTIDE SEQUENCE [LARGE SCALE GENOMIC DNA]</scope>
    <source>
        <strain evidence="8 9">NCPPB2445</strain>
    </source>
</reference>
<comment type="caution">
    <text evidence="6">Lacks conserved residue(s) required for the propagation of feature annotation.</text>
</comment>
<keyword evidence="5" id="KW-0418">Kinase</keyword>
<dbReference type="InterPro" id="IPR001996">
    <property type="entry name" value="PTS_IIB_1"/>
</dbReference>
<dbReference type="Pfam" id="PF00367">
    <property type="entry name" value="PTS_EIIB"/>
    <property type="match status" value="1"/>
</dbReference>
<comment type="caution">
    <text evidence="8">The sequence shown here is derived from an EMBL/GenBank/DDBJ whole genome shotgun (WGS) entry which is preliminary data.</text>
</comment>
<protein>
    <recommendedName>
        <fullName evidence="7">PTS EIIB type-1 domain-containing protein</fullName>
    </recommendedName>
</protein>
<evidence type="ECO:0000259" key="7">
    <source>
        <dbReference type="PROSITE" id="PS51098"/>
    </source>
</evidence>
<dbReference type="EMBL" id="RBOJ01000095">
    <property type="protein sequence ID" value="RMM45236.1"/>
    <property type="molecule type" value="Genomic_DNA"/>
</dbReference>
<organism evidence="8 9">
    <name type="scientific">Pseudomonas corrugata</name>
    <dbReference type="NCBI Taxonomy" id="47879"/>
    <lineage>
        <taxon>Bacteria</taxon>
        <taxon>Pseudomonadati</taxon>
        <taxon>Pseudomonadota</taxon>
        <taxon>Gammaproteobacteria</taxon>
        <taxon>Pseudomonadales</taxon>
        <taxon>Pseudomonadaceae</taxon>
        <taxon>Pseudomonas</taxon>
    </lineage>
</organism>
<evidence type="ECO:0000256" key="4">
    <source>
        <dbReference type="ARBA" id="ARBA00022683"/>
    </source>
</evidence>